<gene>
    <name evidence="2" type="ORF">F933_03385</name>
</gene>
<reference evidence="2 3" key="1">
    <citation type="submission" date="2013-02" db="EMBL/GenBank/DDBJ databases">
        <title>The Genome Sequence of Acinetobacter beijerinckii CIP 110307.</title>
        <authorList>
            <consortium name="The Broad Institute Genome Sequencing Platform"/>
            <consortium name="The Broad Institute Genome Sequencing Center for Infectious Disease"/>
            <person name="Cerqueira G."/>
            <person name="Feldgarden M."/>
            <person name="Courvalin P."/>
            <person name="Perichon B."/>
            <person name="Grillot-Courvalin C."/>
            <person name="Clermont D."/>
            <person name="Rocha E."/>
            <person name="Yoon E.-J."/>
            <person name="Nemec A."/>
            <person name="Walker B."/>
            <person name="Young S.K."/>
            <person name="Zeng Q."/>
            <person name="Gargeya S."/>
            <person name="Fitzgerald M."/>
            <person name="Haas B."/>
            <person name="Abouelleil A."/>
            <person name="Alvarado L."/>
            <person name="Arachchi H.M."/>
            <person name="Berlin A.M."/>
            <person name="Chapman S.B."/>
            <person name="Dewar J."/>
            <person name="Goldberg J."/>
            <person name="Griggs A."/>
            <person name="Gujja S."/>
            <person name="Hansen M."/>
            <person name="Howarth C."/>
            <person name="Imamovic A."/>
            <person name="Larimer J."/>
            <person name="McCowan C."/>
            <person name="Murphy C."/>
            <person name="Neiman D."/>
            <person name="Pearson M."/>
            <person name="Priest M."/>
            <person name="Roberts A."/>
            <person name="Saif S."/>
            <person name="Shea T."/>
            <person name="Sisk P."/>
            <person name="Sykes S."/>
            <person name="Wortman J."/>
            <person name="Nusbaum C."/>
            <person name="Birren B."/>
        </authorList>
    </citation>
    <scope>NUCLEOTIDE SEQUENCE [LARGE SCALE GENOMIC DNA]</scope>
    <source>
        <strain evidence="2 3">CIP 110307</strain>
    </source>
</reference>
<keyword evidence="1" id="KW-1133">Transmembrane helix</keyword>
<dbReference type="GeneID" id="29858256"/>
<dbReference type="STRING" id="262668.GCA_000931715_00130"/>
<dbReference type="EMBL" id="APQL01000013">
    <property type="protein sequence ID" value="ENW02979.1"/>
    <property type="molecule type" value="Genomic_DNA"/>
</dbReference>
<dbReference type="HOGENOM" id="CLU_1551935_0_0_6"/>
<organism evidence="2 3">
    <name type="scientific">Acinetobacter beijerinckii CIP 110307</name>
    <dbReference type="NCBI Taxonomy" id="1217648"/>
    <lineage>
        <taxon>Bacteria</taxon>
        <taxon>Pseudomonadati</taxon>
        <taxon>Pseudomonadota</taxon>
        <taxon>Gammaproteobacteria</taxon>
        <taxon>Moraxellales</taxon>
        <taxon>Moraxellaceae</taxon>
        <taxon>Acinetobacter</taxon>
    </lineage>
</organism>
<keyword evidence="3" id="KW-1185">Reference proteome</keyword>
<accession>N9FDP3</accession>
<evidence type="ECO:0000313" key="2">
    <source>
        <dbReference type="EMBL" id="ENW02979.1"/>
    </source>
</evidence>
<feature type="transmembrane region" description="Helical" evidence="1">
    <location>
        <begin position="52"/>
        <end position="75"/>
    </location>
</feature>
<evidence type="ECO:0000256" key="1">
    <source>
        <dbReference type="SAM" id="Phobius"/>
    </source>
</evidence>
<dbReference type="AlphaFoldDB" id="N9FDP3"/>
<dbReference type="Proteomes" id="UP000017670">
    <property type="component" value="Unassembled WGS sequence"/>
</dbReference>
<name>N9FDP3_9GAMM</name>
<evidence type="ECO:0000313" key="3">
    <source>
        <dbReference type="Proteomes" id="UP000017670"/>
    </source>
</evidence>
<protein>
    <submittedName>
        <fullName evidence="2">Uncharacterized protein</fullName>
    </submittedName>
</protein>
<feature type="transmembrane region" description="Helical" evidence="1">
    <location>
        <begin position="25"/>
        <end position="46"/>
    </location>
</feature>
<dbReference type="PATRIC" id="fig|1217648.3.peg.3294"/>
<dbReference type="eggNOG" id="ENOG50307YF">
    <property type="taxonomic scope" value="Bacteria"/>
</dbReference>
<comment type="caution">
    <text evidence="2">The sequence shown here is derived from an EMBL/GenBank/DDBJ whole genome shotgun (WGS) entry which is preliminary data.</text>
</comment>
<dbReference type="RefSeq" id="WP_005063382.1">
    <property type="nucleotide sequence ID" value="NZ_KB849767.1"/>
</dbReference>
<keyword evidence="1" id="KW-0472">Membrane</keyword>
<proteinExistence type="predicted"/>
<keyword evidence="1" id="KW-0812">Transmembrane</keyword>
<sequence>MNRYISLYDKQKLEDLDFIKPGKKALLYGFSGIVLGVFGCLLAPLANLNDYSIGNLFLGIVIGLIIFSICFKSFLRLKRLQKAKLAMLGNIAEIENKLFIESGVNPWETLIGLSKENALLVLGRNKDSKYYVFIATHKYLHFSPVRMTENQALDFEHSLQGEKMFFQVKESL</sequence>